<sequence>MALSLHKVQHSSSSKESPWIDSSAVILKFHPLYFKALSASLSLLSSPSTIAYWFPSPENLLASIQA</sequence>
<reference evidence="1" key="1">
    <citation type="journal article" date="2023" name="Nat. Commun.">
        <title>Diploid and tetraploid genomes of Acorus and the evolution of monocots.</title>
        <authorList>
            <person name="Ma L."/>
            <person name="Liu K.W."/>
            <person name="Li Z."/>
            <person name="Hsiao Y.Y."/>
            <person name="Qi Y."/>
            <person name="Fu T."/>
            <person name="Tang G.D."/>
            <person name="Zhang D."/>
            <person name="Sun W.H."/>
            <person name="Liu D.K."/>
            <person name="Li Y."/>
            <person name="Chen G.Z."/>
            <person name="Liu X.D."/>
            <person name="Liao X.Y."/>
            <person name="Jiang Y.T."/>
            <person name="Yu X."/>
            <person name="Hao Y."/>
            <person name="Huang J."/>
            <person name="Zhao X.W."/>
            <person name="Ke S."/>
            <person name="Chen Y.Y."/>
            <person name="Wu W.L."/>
            <person name="Hsu J.L."/>
            <person name="Lin Y.F."/>
            <person name="Huang M.D."/>
            <person name="Li C.Y."/>
            <person name="Huang L."/>
            <person name="Wang Z.W."/>
            <person name="Zhao X."/>
            <person name="Zhong W.Y."/>
            <person name="Peng D.H."/>
            <person name="Ahmad S."/>
            <person name="Lan S."/>
            <person name="Zhang J.S."/>
            <person name="Tsai W.C."/>
            <person name="Van de Peer Y."/>
            <person name="Liu Z.J."/>
        </authorList>
    </citation>
    <scope>NUCLEOTIDE SEQUENCE</scope>
    <source>
        <strain evidence="1">CP</strain>
    </source>
</reference>
<name>A0AAV9EDC9_ACOCL</name>
<proteinExistence type="predicted"/>
<comment type="caution">
    <text evidence="1">The sequence shown here is derived from an EMBL/GenBank/DDBJ whole genome shotgun (WGS) entry which is preliminary data.</text>
</comment>
<evidence type="ECO:0000313" key="2">
    <source>
        <dbReference type="Proteomes" id="UP001180020"/>
    </source>
</evidence>
<dbReference type="EMBL" id="JAUJYO010000008">
    <property type="protein sequence ID" value="KAK1311501.1"/>
    <property type="molecule type" value="Genomic_DNA"/>
</dbReference>
<keyword evidence="2" id="KW-1185">Reference proteome</keyword>
<protein>
    <submittedName>
        <fullName evidence="1">Uncharacterized protein</fullName>
    </submittedName>
</protein>
<evidence type="ECO:0000313" key="1">
    <source>
        <dbReference type="EMBL" id="KAK1311501.1"/>
    </source>
</evidence>
<reference evidence="1" key="2">
    <citation type="submission" date="2023-06" db="EMBL/GenBank/DDBJ databases">
        <authorList>
            <person name="Ma L."/>
            <person name="Liu K.-W."/>
            <person name="Li Z."/>
            <person name="Hsiao Y.-Y."/>
            <person name="Qi Y."/>
            <person name="Fu T."/>
            <person name="Tang G."/>
            <person name="Zhang D."/>
            <person name="Sun W.-H."/>
            <person name="Liu D.-K."/>
            <person name="Li Y."/>
            <person name="Chen G.-Z."/>
            <person name="Liu X.-D."/>
            <person name="Liao X.-Y."/>
            <person name="Jiang Y.-T."/>
            <person name="Yu X."/>
            <person name="Hao Y."/>
            <person name="Huang J."/>
            <person name="Zhao X.-W."/>
            <person name="Ke S."/>
            <person name="Chen Y.-Y."/>
            <person name="Wu W.-L."/>
            <person name="Hsu J.-L."/>
            <person name="Lin Y.-F."/>
            <person name="Huang M.-D."/>
            <person name="Li C.-Y."/>
            <person name="Huang L."/>
            <person name="Wang Z.-W."/>
            <person name="Zhao X."/>
            <person name="Zhong W.-Y."/>
            <person name="Peng D.-H."/>
            <person name="Ahmad S."/>
            <person name="Lan S."/>
            <person name="Zhang J.-S."/>
            <person name="Tsai W.-C."/>
            <person name="Van De Peer Y."/>
            <person name="Liu Z.-J."/>
        </authorList>
    </citation>
    <scope>NUCLEOTIDE SEQUENCE</scope>
    <source>
        <strain evidence="1">CP</strain>
        <tissue evidence="1">Leaves</tissue>
    </source>
</reference>
<accession>A0AAV9EDC9</accession>
<dbReference type="Proteomes" id="UP001180020">
    <property type="component" value="Unassembled WGS sequence"/>
</dbReference>
<gene>
    <name evidence="1" type="ORF">QJS10_CPA08g01098</name>
</gene>
<dbReference type="AlphaFoldDB" id="A0AAV9EDC9"/>
<organism evidence="1 2">
    <name type="scientific">Acorus calamus</name>
    <name type="common">Sweet flag</name>
    <dbReference type="NCBI Taxonomy" id="4465"/>
    <lineage>
        <taxon>Eukaryota</taxon>
        <taxon>Viridiplantae</taxon>
        <taxon>Streptophyta</taxon>
        <taxon>Embryophyta</taxon>
        <taxon>Tracheophyta</taxon>
        <taxon>Spermatophyta</taxon>
        <taxon>Magnoliopsida</taxon>
        <taxon>Liliopsida</taxon>
        <taxon>Acoraceae</taxon>
        <taxon>Acorus</taxon>
    </lineage>
</organism>